<dbReference type="AlphaFoldDB" id="A0A1Y2EGB4"/>
<dbReference type="STRING" id="106004.A0A1Y2EGB4"/>
<dbReference type="Proteomes" id="UP000193467">
    <property type="component" value="Unassembled WGS sequence"/>
</dbReference>
<gene>
    <name evidence="3" type="ORF">BCR35DRAFT_166860</name>
</gene>
<dbReference type="InterPro" id="IPR023214">
    <property type="entry name" value="HAD_sf"/>
</dbReference>
<evidence type="ECO:0000313" key="3">
    <source>
        <dbReference type="EMBL" id="ORY70613.1"/>
    </source>
</evidence>
<reference evidence="3 4" key="1">
    <citation type="submission" date="2016-07" db="EMBL/GenBank/DDBJ databases">
        <title>Pervasive Adenine N6-methylation of Active Genes in Fungi.</title>
        <authorList>
            <consortium name="DOE Joint Genome Institute"/>
            <person name="Mondo S.J."/>
            <person name="Dannebaum R.O."/>
            <person name="Kuo R.C."/>
            <person name="Labutti K."/>
            <person name="Haridas S."/>
            <person name="Kuo A."/>
            <person name="Salamov A."/>
            <person name="Ahrendt S.R."/>
            <person name="Lipzen A."/>
            <person name="Sullivan W."/>
            <person name="Andreopoulos W.B."/>
            <person name="Clum A."/>
            <person name="Lindquist E."/>
            <person name="Daum C."/>
            <person name="Ramamoorthy G.K."/>
            <person name="Gryganskyi A."/>
            <person name="Culley D."/>
            <person name="Magnuson J.K."/>
            <person name="James T.Y."/>
            <person name="O'Malley M.A."/>
            <person name="Stajich J.E."/>
            <person name="Spatafora J.W."/>
            <person name="Visel A."/>
            <person name="Grigoriev I.V."/>
        </authorList>
    </citation>
    <scope>NUCLEOTIDE SEQUENCE [LARGE SCALE GENOMIC DNA]</scope>
    <source>
        <strain evidence="3 4">62-1032</strain>
    </source>
</reference>
<comment type="caution">
    <text evidence="3">The sequence shown here is derived from an EMBL/GenBank/DDBJ whole genome shotgun (WGS) entry which is preliminary data.</text>
</comment>
<dbReference type="InParanoid" id="A0A1Y2EGB4"/>
<protein>
    <recommendedName>
        <fullName evidence="2">FCP1 homology domain-containing protein</fullName>
    </recommendedName>
</protein>
<dbReference type="InterPro" id="IPR004274">
    <property type="entry name" value="FCP1_dom"/>
</dbReference>
<dbReference type="InterPro" id="IPR036412">
    <property type="entry name" value="HAD-like_sf"/>
</dbReference>
<feature type="compositionally biased region" description="Basic residues" evidence="1">
    <location>
        <begin position="1"/>
        <end position="10"/>
    </location>
</feature>
<feature type="domain" description="FCP1 homology" evidence="2">
    <location>
        <begin position="132"/>
        <end position="262"/>
    </location>
</feature>
<sequence length="262" mass="28821">MGRHRHHHRAAAAAADDDDAVSLPSQEKPRWHLHPRPSSEAGFPVAGLFHERPHHRGGRHRSRSHSHSHQERVQAFASADAAPPPSTRAVSVFKSPADFPSSSAGRNELDVIANMPSYLDISNRKASFVPSVPPKSRLLVSDLDNTLFAPAATPTSSVQARPFLKTFIRYITHPGSPYQFAVWTFSGRSFGEAHLRTLGLSKYLFADDNPVLPNEKGLVAAFWGYEDSRISGVEASQKKGPAVKDLDWVSVRRFASASESFK</sequence>
<dbReference type="Gene3D" id="3.40.50.1000">
    <property type="entry name" value="HAD superfamily/HAD-like"/>
    <property type="match status" value="1"/>
</dbReference>
<accession>A0A1Y2EGB4</accession>
<name>A0A1Y2EGB4_9BASI</name>
<keyword evidence="4" id="KW-1185">Reference proteome</keyword>
<evidence type="ECO:0000256" key="1">
    <source>
        <dbReference type="SAM" id="MobiDB-lite"/>
    </source>
</evidence>
<dbReference type="EMBL" id="MCGR01000055">
    <property type="protein sequence ID" value="ORY70613.1"/>
    <property type="molecule type" value="Genomic_DNA"/>
</dbReference>
<proteinExistence type="predicted"/>
<feature type="region of interest" description="Disordered" evidence="1">
    <location>
        <begin position="1"/>
        <end position="89"/>
    </location>
</feature>
<dbReference type="SUPFAM" id="SSF56784">
    <property type="entry name" value="HAD-like"/>
    <property type="match status" value="1"/>
</dbReference>
<evidence type="ECO:0000313" key="4">
    <source>
        <dbReference type="Proteomes" id="UP000193467"/>
    </source>
</evidence>
<dbReference type="PROSITE" id="PS50969">
    <property type="entry name" value="FCP1"/>
    <property type="match status" value="1"/>
</dbReference>
<organism evidence="3 4">
    <name type="scientific">Leucosporidium creatinivorum</name>
    <dbReference type="NCBI Taxonomy" id="106004"/>
    <lineage>
        <taxon>Eukaryota</taxon>
        <taxon>Fungi</taxon>
        <taxon>Dikarya</taxon>
        <taxon>Basidiomycota</taxon>
        <taxon>Pucciniomycotina</taxon>
        <taxon>Microbotryomycetes</taxon>
        <taxon>Leucosporidiales</taxon>
        <taxon>Leucosporidium</taxon>
    </lineage>
</organism>
<evidence type="ECO:0000259" key="2">
    <source>
        <dbReference type="PROSITE" id="PS50969"/>
    </source>
</evidence>
<feature type="compositionally biased region" description="Basic residues" evidence="1">
    <location>
        <begin position="52"/>
        <end position="67"/>
    </location>
</feature>